<dbReference type="Pfam" id="PF00557">
    <property type="entry name" value="Peptidase_M24"/>
    <property type="match status" value="1"/>
</dbReference>
<dbReference type="InterPro" id="IPR000994">
    <property type="entry name" value="Pept_M24"/>
</dbReference>
<keyword evidence="5" id="KW-0464">Manganese</keyword>
<dbReference type="PANTHER" id="PTHR43226">
    <property type="entry name" value="XAA-PRO AMINOPEPTIDASE 3"/>
    <property type="match status" value="1"/>
</dbReference>
<dbReference type="AlphaFoldDB" id="A0A7M7JF96"/>
<evidence type="ECO:0000256" key="4">
    <source>
        <dbReference type="ARBA" id="ARBA00022801"/>
    </source>
</evidence>
<keyword evidence="4" id="KW-0378">Hydrolase</keyword>
<dbReference type="OMA" id="DSYFWYL"/>
<dbReference type="GO" id="GO:0005739">
    <property type="term" value="C:mitochondrion"/>
    <property type="evidence" value="ECO:0007669"/>
    <property type="project" value="TreeGrafter"/>
</dbReference>
<evidence type="ECO:0000313" key="7">
    <source>
        <dbReference type="EnsemblMetazoa" id="XP_022650871"/>
    </source>
</evidence>
<dbReference type="GeneID" id="111245996"/>
<dbReference type="GO" id="GO:0070006">
    <property type="term" value="F:metalloaminopeptidase activity"/>
    <property type="evidence" value="ECO:0007669"/>
    <property type="project" value="InterPro"/>
</dbReference>
<evidence type="ECO:0000256" key="2">
    <source>
        <dbReference type="ARBA" id="ARBA00008766"/>
    </source>
</evidence>
<evidence type="ECO:0000256" key="1">
    <source>
        <dbReference type="ARBA" id="ARBA00001936"/>
    </source>
</evidence>
<dbReference type="RefSeq" id="XP_022650871.1">
    <property type="nucleotide sequence ID" value="XM_022795136.1"/>
</dbReference>
<dbReference type="FunCoup" id="A0A7M7JF96">
    <property type="interactions" value="925"/>
</dbReference>
<dbReference type="EnsemblMetazoa" id="XM_022795136">
    <property type="protein sequence ID" value="XP_022650871"/>
    <property type="gene ID" value="LOC111245996"/>
</dbReference>
<evidence type="ECO:0000256" key="3">
    <source>
        <dbReference type="ARBA" id="ARBA00022723"/>
    </source>
</evidence>
<dbReference type="SMART" id="SM01011">
    <property type="entry name" value="AMP_N"/>
    <property type="match status" value="1"/>
</dbReference>
<sequence length="548" mass="62167">MIMFRRAFLAHRGGLGRCTFSHQDYSFHIFSSFAIVKNQHNNSYAANNRSNYSHSASKVTKNLKTGFSNVSTSKKASDECSVPALGTDQPTPLLRRGCAVTPLGQPTADTHPHLVKAGQCISGFTADELAGRRERLFDLLCYTMPSLDRHIVVIPSASKIYMTENIPYTFRQNSNFYYLCGFMEPDSVLVIHGRRGERPKSVLFVPKHDPLNELWDGPRTGPSGAKRLLEVDEAYTTEEVEHFISRYPKAMQWSQRTNFRAVDHLLTKSESIEPVIHRLRLIKSSAEVEVMQKAADVTCESFIETIRASYPFVLETQLGAKFDFESRIRGSQRPAYPPVIAGGDRANIIHYIASNQIVRADEMVLMDAGAEVHLYASDVTRTWPVTGRFTRPQREVYQLLQEVHEKLISNLYQWEVYTLDDLFEQMCTQIARGLQDMGIVEPRASSEVELARIGYQFCPHHVSHYLGMDVHDTPSISRKTKLCPGMVVTIEPGIYIPQNRSDVPFRYRGIGIRIEDDVLITKDGPRILSYKCPRTLDQIEALFSYTES</sequence>
<dbReference type="SUPFAM" id="SSF55920">
    <property type="entry name" value="Creatinase/aminopeptidase"/>
    <property type="match status" value="1"/>
</dbReference>
<dbReference type="GO" id="GO:0030145">
    <property type="term" value="F:manganese ion binding"/>
    <property type="evidence" value="ECO:0007669"/>
    <property type="project" value="InterPro"/>
</dbReference>
<keyword evidence="8" id="KW-1185">Reference proteome</keyword>
<dbReference type="InterPro" id="IPR052433">
    <property type="entry name" value="X-Pro_dipept-like"/>
</dbReference>
<accession>A0A7M7JF96</accession>
<evidence type="ECO:0000259" key="6">
    <source>
        <dbReference type="SMART" id="SM01011"/>
    </source>
</evidence>
<dbReference type="OrthoDB" id="4215474at2759"/>
<dbReference type="InParanoid" id="A0A7M7JF96"/>
<dbReference type="CDD" id="cd01087">
    <property type="entry name" value="Prolidase"/>
    <property type="match status" value="1"/>
</dbReference>
<dbReference type="InterPro" id="IPR007865">
    <property type="entry name" value="Aminopep_P_N"/>
</dbReference>
<dbReference type="PANTHER" id="PTHR43226:SF4">
    <property type="entry name" value="XAA-PRO AMINOPEPTIDASE 3"/>
    <property type="match status" value="1"/>
</dbReference>
<keyword evidence="3" id="KW-0479">Metal-binding</keyword>
<reference evidence="7" key="1">
    <citation type="submission" date="2021-01" db="UniProtKB">
        <authorList>
            <consortium name="EnsemblMetazoa"/>
        </authorList>
    </citation>
    <scope>IDENTIFICATION</scope>
</reference>
<proteinExistence type="inferred from homology"/>
<protein>
    <recommendedName>
        <fullName evidence="6">Aminopeptidase P N-terminal domain-containing protein</fullName>
    </recommendedName>
</protein>
<evidence type="ECO:0000256" key="5">
    <source>
        <dbReference type="ARBA" id="ARBA00023211"/>
    </source>
</evidence>
<dbReference type="InterPro" id="IPR029149">
    <property type="entry name" value="Creatin/AminoP/Spt16_N"/>
</dbReference>
<name>A0A7M7JF96_VARDE</name>
<feature type="domain" description="Aminopeptidase P N-terminal" evidence="6">
    <location>
        <begin position="124"/>
        <end position="263"/>
    </location>
</feature>
<dbReference type="Gene3D" id="3.90.230.10">
    <property type="entry name" value="Creatinase/methionine aminopeptidase superfamily"/>
    <property type="match status" value="1"/>
</dbReference>
<dbReference type="Proteomes" id="UP000594260">
    <property type="component" value="Unplaced"/>
</dbReference>
<evidence type="ECO:0000313" key="8">
    <source>
        <dbReference type="Proteomes" id="UP000594260"/>
    </source>
</evidence>
<dbReference type="SUPFAM" id="SSF53092">
    <property type="entry name" value="Creatinase/prolidase N-terminal domain"/>
    <property type="match status" value="1"/>
</dbReference>
<dbReference type="InterPro" id="IPR036005">
    <property type="entry name" value="Creatinase/aminopeptidase-like"/>
</dbReference>
<dbReference type="KEGG" id="vde:111245996"/>
<dbReference type="Gene3D" id="3.40.350.10">
    <property type="entry name" value="Creatinase/prolidase N-terminal domain"/>
    <property type="match status" value="1"/>
</dbReference>
<comment type="cofactor">
    <cofactor evidence="1">
        <name>Mn(2+)</name>
        <dbReference type="ChEBI" id="CHEBI:29035"/>
    </cofactor>
</comment>
<organism evidence="7 8">
    <name type="scientific">Varroa destructor</name>
    <name type="common">Honeybee mite</name>
    <dbReference type="NCBI Taxonomy" id="109461"/>
    <lineage>
        <taxon>Eukaryota</taxon>
        <taxon>Metazoa</taxon>
        <taxon>Ecdysozoa</taxon>
        <taxon>Arthropoda</taxon>
        <taxon>Chelicerata</taxon>
        <taxon>Arachnida</taxon>
        <taxon>Acari</taxon>
        <taxon>Parasitiformes</taxon>
        <taxon>Mesostigmata</taxon>
        <taxon>Gamasina</taxon>
        <taxon>Dermanyssoidea</taxon>
        <taxon>Varroidae</taxon>
        <taxon>Varroa</taxon>
    </lineage>
</organism>
<dbReference type="Pfam" id="PF05195">
    <property type="entry name" value="AMP_N"/>
    <property type="match status" value="1"/>
</dbReference>
<comment type="similarity">
    <text evidence="2">Belongs to the peptidase M24B family.</text>
</comment>
<dbReference type="GO" id="GO:0006508">
    <property type="term" value="P:proteolysis"/>
    <property type="evidence" value="ECO:0007669"/>
    <property type="project" value="TreeGrafter"/>
</dbReference>